<name>A0ABT9VFX4_9BACI</name>
<dbReference type="EMBL" id="JAUSTQ010000006">
    <property type="protein sequence ID" value="MDQ0159799.1"/>
    <property type="molecule type" value="Genomic_DNA"/>
</dbReference>
<evidence type="ECO:0000313" key="2">
    <source>
        <dbReference type="Proteomes" id="UP001224359"/>
    </source>
</evidence>
<gene>
    <name evidence="1" type="ORF">J2S77_001785</name>
</gene>
<comment type="caution">
    <text evidence="1">The sequence shown here is derived from an EMBL/GenBank/DDBJ whole genome shotgun (WGS) entry which is preliminary data.</text>
</comment>
<sequence>MKIIKFRKVNIMSHRSLKDVQNRLETLQTYELDEGEFEAKQDEAKTYKQPKDQLVAGYHKLLGEVSVQMNQMDHHMGMSPTCFMGCAFCCYFPIIVTRLEADLLKTAINQMEPERREHIKAHLKQYFDTYQDKLAHVESLDFDDEQFKFDYRKQWLPCPLLDTETNTCLAYESRPLPCRTYVNYMDPKICEHNLVPEETVSFEFLYQDYMGNLNELAQDIATEYDGVIDYPDDIFEYNLLPVFLREWIEESS</sequence>
<protein>
    <submittedName>
        <fullName evidence="1">Fe-S-cluster containining protein</fullName>
    </submittedName>
</protein>
<dbReference type="Pfam" id="PF03692">
    <property type="entry name" value="CxxCxxCC"/>
    <property type="match status" value="1"/>
</dbReference>
<evidence type="ECO:0000313" key="1">
    <source>
        <dbReference type="EMBL" id="MDQ0159799.1"/>
    </source>
</evidence>
<keyword evidence="2" id="KW-1185">Reference proteome</keyword>
<organism evidence="1 2">
    <name type="scientific">Alkalibacillus salilacus</name>
    <dbReference type="NCBI Taxonomy" id="284582"/>
    <lineage>
        <taxon>Bacteria</taxon>
        <taxon>Bacillati</taxon>
        <taxon>Bacillota</taxon>
        <taxon>Bacilli</taxon>
        <taxon>Bacillales</taxon>
        <taxon>Bacillaceae</taxon>
        <taxon>Alkalibacillus</taxon>
    </lineage>
</organism>
<accession>A0ABT9VFX4</accession>
<reference evidence="1 2" key="1">
    <citation type="submission" date="2023-07" db="EMBL/GenBank/DDBJ databases">
        <title>Genomic Encyclopedia of Type Strains, Phase IV (KMG-IV): sequencing the most valuable type-strain genomes for metagenomic binning, comparative biology and taxonomic classification.</title>
        <authorList>
            <person name="Goeker M."/>
        </authorList>
    </citation>
    <scope>NUCLEOTIDE SEQUENCE [LARGE SCALE GENOMIC DNA]</scope>
    <source>
        <strain evidence="1 2">DSM 16460</strain>
    </source>
</reference>
<proteinExistence type="predicted"/>
<dbReference type="Proteomes" id="UP001224359">
    <property type="component" value="Unassembled WGS sequence"/>
</dbReference>
<dbReference type="InterPro" id="IPR005358">
    <property type="entry name" value="Puta_zinc/iron-chelating_dom"/>
</dbReference>